<organism evidence="1 2">
    <name type="scientific">Melastoma candidum</name>
    <dbReference type="NCBI Taxonomy" id="119954"/>
    <lineage>
        <taxon>Eukaryota</taxon>
        <taxon>Viridiplantae</taxon>
        <taxon>Streptophyta</taxon>
        <taxon>Embryophyta</taxon>
        <taxon>Tracheophyta</taxon>
        <taxon>Spermatophyta</taxon>
        <taxon>Magnoliopsida</taxon>
        <taxon>eudicotyledons</taxon>
        <taxon>Gunneridae</taxon>
        <taxon>Pentapetalae</taxon>
        <taxon>rosids</taxon>
        <taxon>malvids</taxon>
        <taxon>Myrtales</taxon>
        <taxon>Melastomataceae</taxon>
        <taxon>Melastomatoideae</taxon>
        <taxon>Melastomateae</taxon>
        <taxon>Melastoma</taxon>
    </lineage>
</organism>
<comment type="caution">
    <text evidence="1">The sequence shown here is derived from an EMBL/GenBank/DDBJ whole genome shotgun (WGS) entry which is preliminary data.</text>
</comment>
<protein>
    <submittedName>
        <fullName evidence="1">Uncharacterized protein</fullName>
    </submittedName>
</protein>
<dbReference type="EMBL" id="CM042889">
    <property type="protein sequence ID" value="KAI4321270.1"/>
    <property type="molecule type" value="Genomic_DNA"/>
</dbReference>
<name>A0ACB9MC14_9MYRT</name>
<evidence type="ECO:0000313" key="1">
    <source>
        <dbReference type="EMBL" id="KAI4321270.1"/>
    </source>
</evidence>
<proteinExistence type="predicted"/>
<dbReference type="Proteomes" id="UP001057402">
    <property type="component" value="Chromosome 10"/>
</dbReference>
<gene>
    <name evidence="1" type="ORF">MLD38_034669</name>
</gene>
<accession>A0ACB9MC14</accession>
<sequence>MADPAPQNPALVDGNVVAAMALSRFGVDGMFGVVGIPVTSLANRAVALGVRFLAFHNEQSAGYAASAYGYLTGRPGVFLTVSGPGCVHGLAGLSNAWPMVMISGSCDQKDFSRRDFQELDQVEAVRPFLKFSVKAKDIREIPGCIAQVVDHAVASKPGGCYLDLPTDVLHQTGVSEASASAL</sequence>
<reference evidence="2" key="1">
    <citation type="journal article" date="2023" name="Front. Plant Sci.">
        <title>Chromosomal-level genome assembly of Melastoma candidum provides insights into trichome evolution.</title>
        <authorList>
            <person name="Zhong Y."/>
            <person name="Wu W."/>
            <person name="Sun C."/>
            <person name="Zou P."/>
            <person name="Liu Y."/>
            <person name="Dai S."/>
            <person name="Zhou R."/>
        </authorList>
    </citation>
    <scope>NUCLEOTIDE SEQUENCE [LARGE SCALE GENOMIC DNA]</scope>
</reference>
<keyword evidence="2" id="KW-1185">Reference proteome</keyword>
<evidence type="ECO:0000313" key="2">
    <source>
        <dbReference type="Proteomes" id="UP001057402"/>
    </source>
</evidence>